<comment type="catalytic activity">
    <reaction evidence="10">
        <text>L-alpha-aminoacyl-L-arginine(out) = L-alpha-aminoacyl-L-arginine(in)</text>
        <dbReference type="Rhea" id="RHEA:79367"/>
        <dbReference type="ChEBI" id="CHEBI:229968"/>
    </reaction>
</comment>
<evidence type="ECO:0000313" key="27">
    <source>
        <dbReference type="EMBL" id="TPX71572.1"/>
    </source>
</evidence>
<evidence type="ECO:0000256" key="19">
    <source>
        <dbReference type="ARBA" id="ARBA00044919"/>
    </source>
</evidence>
<evidence type="ECO:0000256" key="9">
    <source>
        <dbReference type="ARBA" id="ARBA00044878"/>
    </source>
</evidence>
<sequence length="622" mass="66649">MGRKVSATHWLLLGLASVLLAGNYYCYDMPASMGTALQKWLQVDDDAFQWQLNSLYSASSLPNIFFPVIGGLLVDKLGPTMILLSFSALVLTGQLLFAVGLNLKNFSLLMAGRFLFGLGGESLEIVIARVLTDWFAGRCLAFALGVNLASARVLTALNDNISPRLAQTSVLVAAWAGVAVTVASCVGGVAVVYVDRDVSRVRAGVAPAVAGAAKQDGGLETQEAEPLLQGQEEHVSSHGHSEEYVQEIFEQDSQDQPVVINTNQSGLRIIIHDAGYESEEFEEVDEKNVHWMQLGDLGSGFYLLCAVTIALYGATIPFFHICTTFFIEKWGLDAPTAGFVMSVPDVIAAIGSPIVGMLLDKNGGRAKGLVFSAVTLGASHAVLHFSSIHPSYGMVMMGVGFSTFSTTLWSCVPLLVAEHQIATGFGLLAVALNVSLFTFPLCVAQIRNQSSDFGWVECAFMGLCAVGVLLSWSLSRMYPDLNRVVKNATTPVTSMLEGYRRVALSPASSIANSPFQPTQTDNTDSTPDEEKLVARCVGFGANAIVSTSPTIVHHHHYRVFGDSRARSPSPVRRGSCSGGERYCSQLCARAEGDEEAKAISPVRRRIHYYGNVVSGDGNNGGD</sequence>
<feature type="transmembrane region" description="Helical" evidence="25">
    <location>
        <begin position="81"/>
        <end position="100"/>
    </location>
</feature>
<evidence type="ECO:0000256" key="25">
    <source>
        <dbReference type="SAM" id="Phobius"/>
    </source>
</evidence>
<keyword evidence="4 25" id="KW-0812">Transmembrane</keyword>
<dbReference type="OrthoDB" id="424834at2759"/>
<dbReference type="PANTHER" id="PTHR23512">
    <property type="entry name" value="MAJOR FACILITATOR SUPERFAMILY DOMAIN-CONTAINING PROTEIN 1"/>
    <property type="match status" value="1"/>
</dbReference>
<comment type="catalytic activity">
    <reaction evidence="17">
        <text>L-arginyl-glycine(out) = L-arginyl-glycine(in)</text>
        <dbReference type="Rhea" id="RHEA:79391"/>
        <dbReference type="ChEBI" id="CHEBI:229955"/>
    </reaction>
</comment>
<feature type="transmembrane region" description="Helical" evidence="25">
    <location>
        <begin position="301"/>
        <end position="327"/>
    </location>
</feature>
<comment type="catalytic activity">
    <reaction evidence="11">
        <text>L-alpha-aminoacyl-L-histidine(out) = L-alpha-aminoacyl-L-histidine(in)</text>
        <dbReference type="Rhea" id="RHEA:79375"/>
        <dbReference type="ChEBI" id="CHEBI:229967"/>
    </reaction>
</comment>
<keyword evidence="26" id="KW-0732">Signal</keyword>
<evidence type="ECO:0000256" key="18">
    <source>
        <dbReference type="ARBA" id="ARBA00044912"/>
    </source>
</evidence>
<dbReference type="STRING" id="246404.A0A507F632"/>
<comment type="catalytic activity">
    <reaction evidence="18">
        <text>L-histidyl-L-alpha-amino acid(out) = L-histidyl-L-alpha-amino acid(in)</text>
        <dbReference type="Rhea" id="RHEA:79379"/>
        <dbReference type="ChEBI" id="CHEBI:229964"/>
    </reaction>
</comment>
<evidence type="ECO:0000256" key="7">
    <source>
        <dbReference type="ARBA" id="ARBA00023228"/>
    </source>
</evidence>
<comment type="catalytic activity">
    <reaction evidence="8">
        <text>L-lysyl-L-alanine(out) = L-lysyl-L-alanine(in)</text>
        <dbReference type="Rhea" id="RHEA:79399"/>
        <dbReference type="ChEBI" id="CHEBI:229954"/>
    </reaction>
</comment>
<evidence type="ECO:0000256" key="23">
    <source>
        <dbReference type="ARBA" id="ARBA00045709"/>
    </source>
</evidence>
<comment type="subunit">
    <text evidence="24">Homodimer. Interacts with lysosomal protein GLMP (via lumenal domain); the interaction starts while both proteins are still in the endoplasmic reticulum and is required for stabilization of MFSD1 in lysosomes but has no direct effect on its targeting to lysosomes or transporter activity.</text>
</comment>
<dbReference type="Gene3D" id="1.20.1250.20">
    <property type="entry name" value="MFS general substrate transporter like domains"/>
    <property type="match status" value="2"/>
</dbReference>
<evidence type="ECO:0000256" key="5">
    <source>
        <dbReference type="ARBA" id="ARBA00022989"/>
    </source>
</evidence>
<comment type="catalytic activity">
    <reaction evidence="14">
        <text>L-aspartyl-L-lysine(out) = L-aspartyl-L-lysine(in)</text>
        <dbReference type="Rhea" id="RHEA:79411"/>
        <dbReference type="ChEBI" id="CHEBI:229953"/>
    </reaction>
</comment>
<evidence type="ECO:0000256" key="10">
    <source>
        <dbReference type="ARBA" id="ARBA00044881"/>
    </source>
</evidence>
<feature type="transmembrane region" description="Helical" evidence="25">
    <location>
        <begin position="394"/>
        <end position="417"/>
    </location>
</feature>
<feature type="transmembrane region" description="Helical" evidence="25">
    <location>
        <begin position="424"/>
        <end position="447"/>
    </location>
</feature>
<feature type="transmembrane region" description="Helical" evidence="25">
    <location>
        <begin position="169"/>
        <end position="194"/>
    </location>
</feature>
<comment type="catalytic activity">
    <reaction evidence="19">
        <text>L-alanyl-L-lysine(out) = L-alanyl-L-lysine(in)</text>
        <dbReference type="Rhea" id="RHEA:79415"/>
        <dbReference type="ChEBI" id="CHEBI:192470"/>
    </reaction>
</comment>
<feature type="transmembrane region" description="Helical" evidence="25">
    <location>
        <begin position="368"/>
        <end position="388"/>
    </location>
</feature>
<organism evidence="27 28">
    <name type="scientific">Chytriomyces confervae</name>
    <dbReference type="NCBI Taxonomy" id="246404"/>
    <lineage>
        <taxon>Eukaryota</taxon>
        <taxon>Fungi</taxon>
        <taxon>Fungi incertae sedis</taxon>
        <taxon>Chytridiomycota</taxon>
        <taxon>Chytridiomycota incertae sedis</taxon>
        <taxon>Chytridiomycetes</taxon>
        <taxon>Chytridiales</taxon>
        <taxon>Chytriomycetaceae</taxon>
        <taxon>Chytriomyces</taxon>
    </lineage>
</organism>
<dbReference type="GO" id="GO:0022857">
    <property type="term" value="F:transmembrane transporter activity"/>
    <property type="evidence" value="ECO:0007669"/>
    <property type="project" value="InterPro"/>
</dbReference>
<gene>
    <name evidence="27" type="ORF">CcCBS67573_g06161</name>
</gene>
<comment type="catalytic activity">
    <reaction evidence="9">
        <text>L-histidyl-glycine(out) = L-histidyl-glycine(in)</text>
        <dbReference type="Rhea" id="RHEA:79395"/>
        <dbReference type="ChEBI" id="CHEBI:229957"/>
    </reaction>
</comment>
<evidence type="ECO:0000256" key="3">
    <source>
        <dbReference type="ARBA" id="ARBA00022448"/>
    </source>
</evidence>
<evidence type="ECO:0000256" key="17">
    <source>
        <dbReference type="ARBA" id="ARBA00044903"/>
    </source>
</evidence>
<comment type="catalytic activity">
    <reaction evidence="20">
        <text>L-lysyl-glycine(out) = L-lysyl-glycine(in)</text>
        <dbReference type="Rhea" id="RHEA:79407"/>
        <dbReference type="ChEBI" id="CHEBI:191202"/>
    </reaction>
</comment>
<dbReference type="PANTHER" id="PTHR23512:SF3">
    <property type="entry name" value="MAJOR FACILITATOR SUPERFAMILY DOMAIN-CONTAINING PROTEIN 1"/>
    <property type="match status" value="1"/>
</dbReference>
<proteinExistence type="inferred from homology"/>
<feature type="signal peptide" evidence="26">
    <location>
        <begin position="1"/>
        <end position="21"/>
    </location>
</feature>
<comment type="subcellular location">
    <subcellularLocation>
        <location evidence="1">Lysosome membrane</location>
        <topology evidence="1">Multi-pass membrane protein</topology>
    </subcellularLocation>
</comment>
<comment type="similarity">
    <text evidence="2">Belongs to the major facilitator superfamily.</text>
</comment>
<keyword evidence="7" id="KW-0458">Lysosome</keyword>
<feature type="transmembrane region" description="Helical" evidence="25">
    <location>
        <begin position="453"/>
        <end position="474"/>
    </location>
</feature>
<evidence type="ECO:0000256" key="14">
    <source>
        <dbReference type="ARBA" id="ARBA00044898"/>
    </source>
</evidence>
<evidence type="ECO:0000256" key="13">
    <source>
        <dbReference type="ARBA" id="ARBA00044893"/>
    </source>
</evidence>
<evidence type="ECO:0000256" key="11">
    <source>
        <dbReference type="ARBA" id="ARBA00044884"/>
    </source>
</evidence>
<dbReference type="AlphaFoldDB" id="A0A507F632"/>
<feature type="transmembrane region" description="Helical" evidence="25">
    <location>
        <begin position="139"/>
        <end position="157"/>
    </location>
</feature>
<evidence type="ECO:0000256" key="20">
    <source>
        <dbReference type="ARBA" id="ARBA00044924"/>
    </source>
</evidence>
<evidence type="ECO:0000256" key="2">
    <source>
        <dbReference type="ARBA" id="ARBA00008335"/>
    </source>
</evidence>
<reference evidence="27 28" key="1">
    <citation type="journal article" date="2019" name="Sci. Rep.">
        <title>Comparative genomics of chytrid fungi reveal insights into the obligate biotrophic and pathogenic lifestyle of Synchytrium endobioticum.</title>
        <authorList>
            <person name="van de Vossenberg B.T.L.H."/>
            <person name="Warris S."/>
            <person name="Nguyen H.D.T."/>
            <person name="van Gent-Pelzer M.P.E."/>
            <person name="Joly D.L."/>
            <person name="van de Geest H.C."/>
            <person name="Bonants P.J.M."/>
            <person name="Smith D.S."/>
            <person name="Levesque C.A."/>
            <person name="van der Lee T.A.J."/>
        </authorList>
    </citation>
    <scope>NUCLEOTIDE SEQUENCE [LARGE SCALE GENOMIC DNA]</scope>
    <source>
        <strain evidence="27 28">CBS 675.73</strain>
    </source>
</reference>
<feature type="chain" id="PRO_5021473034" description="Lysosomal dipeptide transporter MFSD1" evidence="26">
    <location>
        <begin position="22"/>
        <end position="622"/>
    </location>
</feature>
<evidence type="ECO:0000313" key="28">
    <source>
        <dbReference type="Proteomes" id="UP000320333"/>
    </source>
</evidence>
<evidence type="ECO:0000256" key="16">
    <source>
        <dbReference type="ARBA" id="ARBA00044900"/>
    </source>
</evidence>
<evidence type="ECO:0000256" key="4">
    <source>
        <dbReference type="ARBA" id="ARBA00022692"/>
    </source>
</evidence>
<evidence type="ECO:0000256" key="8">
    <source>
        <dbReference type="ARBA" id="ARBA00044876"/>
    </source>
</evidence>
<keyword evidence="3" id="KW-0813">Transport</keyword>
<comment type="catalytic activity">
    <reaction evidence="13">
        <text>L-alpha-aminoacyl-L-lysine(out) = L-alpha-aminoacyl-L-lysine(in)</text>
        <dbReference type="Rhea" id="RHEA:79383"/>
        <dbReference type="ChEBI" id="CHEBI:229966"/>
    </reaction>
</comment>
<dbReference type="InterPro" id="IPR052187">
    <property type="entry name" value="MFSD1"/>
</dbReference>
<comment type="caution">
    <text evidence="27">The sequence shown here is derived from an EMBL/GenBank/DDBJ whole genome shotgun (WGS) entry which is preliminary data.</text>
</comment>
<evidence type="ECO:0000256" key="15">
    <source>
        <dbReference type="ARBA" id="ARBA00044899"/>
    </source>
</evidence>
<evidence type="ECO:0000256" key="22">
    <source>
        <dbReference type="ARBA" id="ARBA00045018"/>
    </source>
</evidence>
<dbReference type="EMBL" id="QEAP01000250">
    <property type="protein sequence ID" value="TPX71572.1"/>
    <property type="molecule type" value="Genomic_DNA"/>
</dbReference>
<comment type="catalytic activity">
    <reaction evidence="12">
        <text>L-lysyl-L-alpha-amino acid(out) = L-lysyl-L-alpha-amino acid(in)</text>
        <dbReference type="Rhea" id="RHEA:79387"/>
        <dbReference type="ChEBI" id="CHEBI:229965"/>
    </reaction>
</comment>
<evidence type="ECO:0000256" key="26">
    <source>
        <dbReference type="SAM" id="SignalP"/>
    </source>
</evidence>
<comment type="function">
    <text evidence="23">Lysosomal dipeptide uniporter that selectively exports lysine, arginine or histidine-containing dipeptides with a net positive charge from the lysosome lumen into the cytosol. Could play a role in a specific type of protein O-glycosylation indirectly regulating macrophages migration and tissue invasion. Also essential for liver homeostasis.</text>
</comment>
<keyword evidence="6 25" id="KW-0472">Membrane</keyword>
<dbReference type="SUPFAM" id="SSF103473">
    <property type="entry name" value="MFS general substrate transporter"/>
    <property type="match status" value="1"/>
</dbReference>
<dbReference type="InterPro" id="IPR036259">
    <property type="entry name" value="MFS_trans_sf"/>
</dbReference>
<evidence type="ECO:0000256" key="21">
    <source>
        <dbReference type="ARBA" id="ARBA00044985"/>
    </source>
</evidence>
<dbReference type="InterPro" id="IPR011701">
    <property type="entry name" value="MFS"/>
</dbReference>
<evidence type="ECO:0000256" key="24">
    <source>
        <dbReference type="ARBA" id="ARBA00046376"/>
    </source>
</evidence>
<protein>
    <recommendedName>
        <fullName evidence="21">Lysosomal dipeptide transporter MFSD1</fullName>
    </recommendedName>
    <alternativeName>
        <fullName evidence="22">Major facilitator superfamily domain-containing protein 1</fullName>
    </alternativeName>
</protein>
<dbReference type="Proteomes" id="UP000320333">
    <property type="component" value="Unassembled WGS sequence"/>
</dbReference>
<feature type="transmembrane region" description="Helical" evidence="25">
    <location>
        <begin position="339"/>
        <end position="359"/>
    </location>
</feature>
<accession>A0A507F632</accession>
<evidence type="ECO:0000256" key="1">
    <source>
        <dbReference type="ARBA" id="ARBA00004155"/>
    </source>
</evidence>
<keyword evidence="5 25" id="KW-1133">Transmembrane helix</keyword>
<dbReference type="Pfam" id="PF07690">
    <property type="entry name" value="MFS_1"/>
    <property type="match status" value="1"/>
</dbReference>
<evidence type="ECO:0000256" key="6">
    <source>
        <dbReference type="ARBA" id="ARBA00023136"/>
    </source>
</evidence>
<evidence type="ECO:0000256" key="12">
    <source>
        <dbReference type="ARBA" id="ARBA00044891"/>
    </source>
</evidence>
<keyword evidence="28" id="KW-1185">Reference proteome</keyword>
<comment type="catalytic activity">
    <reaction evidence="15">
        <text>L-arginyl-L-alpha-amino acid(out) = L-arginyl-L-alpha-amino acid(in)</text>
        <dbReference type="Rhea" id="RHEA:79371"/>
        <dbReference type="ChEBI" id="CHEBI:84315"/>
    </reaction>
</comment>
<comment type="catalytic activity">
    <reaction evidence="16">
        <text>L-lysyl-L-lysine(out) = L-lysyl-L-lysine(in)</text>
        <dbReference type="Rhea" id="RHEA:79403"/>
        <dbReference type="ChEBI" id="CHEBI:229956"/>
    </reaction>
</comment>
<name>A0A507F632_9FUNG</name>